<sequence>DGQVICRTRSHAEHFTQYRFPVPALGSYTISIYVGMMYTAGFNTTVNQNATAFVEPDPDYGYLPDYWIPEPTPDWYISSAVNVKNNHVQRSDGDCLNFKNNQAF</sequence>
<organism evidence="1 2">
    <name type="scientific">Pristionchus mayeri</name>
    <dbReference type="NCBI Taxonomy" id="1317129"/>
    <lineage>
        <taxon>Eukaryota</taxon>
        <taxon>Metazoa</taxon>
        <taxon>Ecdysozoa</taxon>
        <taxon>Nematoda</taxon>
        <taxon>Chromadorea</taxon>
        <taxon>Rhabditida</taxon>
        <taxon>Rhabditina</taxon>
        <taxon>Diplogasteromorpha</taxon>
        <taxon>Diplogasteroidea</taxon>
        <taxon>Neodiplogasteridae</taxon>
        <taxon>Pristionchus</taxon>
    </lineage>
</organism>
<evidence type="ECO:0000313" key="1">
    <source>
        <dbReference type="EMBL" id="GMR51145.1"/>
    </source>
</evidence>
<feature type="non-terminal residue" evidence="1">
    <location>
        <position position="1"/>
    </location>
</feature>
<name>A0AAN5CVM5_9BILA</name>
<reference evidence="2" key="1">
    <citation type="submission" date="2022-10" db="EMBL/GenBank/DDBJ databases">
        <title>Genome assembly of Pristionchus species.</title>
        <authorList>
            <person name="Yoshida K."/>
            <person name="Sommer R.J."/>
        </authorList>
    </citation>
    <scope>NUCLEOTIDE SEQUENCE [LARGE SCALE GENOMIC DNA]</scope>
    <source>
        <strain evidence="2">RS5460</strain>
    </source>
</reference>
<protein>
    <submittedName>
        <fullName evidence="1">Uncharacterized protein</fullName>
    </submittedName>
</protein>
<accession>A0AAN5CVM5</accession>
<proteinExistence type="predicted"/>
<dbReference type="AlphaFoldDB" id="A0AAN5CVM5"/>
<gene>
    <name evidence="1" type="ORF">PMAYCL1PPCAC_21340</name>
</gene>
<dbReference type="Proteomes" id="UP001328107">
    <property type="component" value="Unassembled WGS sequence"/>
</dbReference>
<keyword evidence="2" id="KW-1185">Reference proteome</keyword>
<dbReference type="EMBL" id="BTRK01000005">
    <property type="protein sequence ID" value="GMR51145.1"/>
    <property type="molecule type" value="Genomic_DNA"/>
</dbReference>
<comment type="caution">
    <text evidence="1">The sequence shown here is derived from an EMBL/GenBank/DDBJ whole genome shotgun (WGS) entry which is preliminary data.</text>
</comment>
<evidence type="ECO:0000313" key="2">
    <source>
        <dbReference type="Proteomes" id="UP001328107"/>
    </source>
</evidence>